<proteinExistence type="predicted"/>
<dbReference type="InterPro" id="IPR059226">
    <property type="entry name" value="Choice_anch_Q_dom"/>
</dbReference>
<reference evidence="2 3" key="1">
    <citation type="submission" date="2021-08" db="EMBL/GenBank/DDBJ databases">
        <title>Draft genome sequence of Spirulina subsalsa with high tolerance to salinity and hype-accumulation of phycocyanin.</title>
        <authorList>
            <person name="Pei H."/>
            <person name="Jiang L."/>
        </authorList>
    </citation>
    <scope>NUCLEOTIDE SEQUENCE [LARGE SCALE GENOMIC DNA]</scope>
    <source>
        <strain evidence="2 3">FACHB-351</strain>
    </source>
</reference>
<comment type="caution">
    <text evidence="2">The sequence shown here is derived from an EMBL/GenBank/DDBJ whole genome shotgun (WGS) entry which is preliminary data.</text>
</comment>
<dbReference type="InterPro" id="IPR008638">
    <property type="entry name" value="FhaB/CdiA-like_TPS"/>
</dbReference>
<dbReference type="Gene3D" id="2.160.20.10">
    <property type="entry name" value="Single-stranded right-handed beta-helix, Pectin lyase-like"/>
    <property type="match status" value="2"/>
</dbReference>
<dbReference type="InterPro" id="IPR006626">
    <property type="entry name" value="PbH1"/>
</dbReference>
<feature type="domain" description="Filamentous haemagglutinin FhaB/tRNA nuclease CdiA-like TPS" evidence="1">
    <location>
        <begin position="36"/>
        <end position="145"/>
    </location>
</feature>
<dbReference type="Proteomes" id="UP001526426">
    <property type="component" value="Unassembled WGS sequence"/>
</dbReference>
<dbReference type="InterPro" id="IPR011050">
    <property type="entry name" value="Pectin_lyase_fold/virulence"/>
</dbReference>
<accession>A0ABT3L338</accession>
<evidence type="ECO:0000259" key="1">
    <source>
        <dbReference type="SMART" id="SM00912"/>
    </source>
</evidence>
<evidence type="ECO:0000313" key="3">
    <source>
        <dbReference type="Proteomes" id="UP001526426"/>
    </source>
</evidence>
<dbReference type="NCBIfam" id="TIGR01901">
    <property type="entry name" value="adhes_NPXG"/>
    <property type="match status" value="1"/>
</dbReference>
<protein>
    <submittedName>
        <fullName evidence="2">CHAT domain-containing protein</fullName>
    </submittedName>
</protein>
<dbReference type="Pfam" id="PF14252">
    <property type="entry name" value="DUF4347"/>
    <property type="match status" value="1"/>
</dbReference>
<dbReference type="Pfam" id="PF12770">
    <property type="entry name" value="CHAT"/>
    <property type="match status" value="1"/>
</dbReference>
<dbReference type="InterPro" id="IPR012334">
    <property type="entry name" value="Pectin_lyas_fold"/>
</dbReference>
<dbReference type="InterPro" id="IPR025592">
    <property type="entry name" value="DUF4347"/>
</dbReference>
<dbReference type="Pfam" id="PF05860">
    <property type="entry name" value="TPS"/>
    <property type="match status" value="1"/>
</dbReference>
<dbReference type="InterPro" id="IPR024983">
    <property type="entry name" value="CHAT_dom"/>
</dbReference>
<dbReference type="Pfam" id="PF01345">
    <property type="entry name" value="DUF11"/>
    <property type="match status" value="1"/>
</dbReference>
<dbReference type="SUPFAM" id="SSF51126">
    <property type="entry name" value="Pectin lyase-like"/>
    <property type="match status" value="3"/>
</dbReference>
<name>A0ABT3L338_9CYAN</name>
<sequence>MPLTRPILTPTVCLLSTLALLTSPLIPIHSQILPEANTHITPDRQHLNITGGILSGDGSNLFHSFQEFSLQTGQTANFLTTPEIQNILGRVTGGNPSLINGLIQVTGGSSNLYLMNPAGIIFGQNAQLNIPGDFFATTATGIGFNNNWFNVWGENDYQKLIGTPSQFAFDLTQPAPIFNAGTLALTTGQNLTFLAGNVINTGSIQAGNITIAAVPGSHLIQISQPGHLLRLEIVPPRDTQGNLLPFSPLDIPTLLTTPAVTQITGNLPTSNPGEITIGGTIQGETVNLFAQEKVYPLPASSPWVLTGDGTESAPTVTIFPRSPQDSKIFTFIDATVKDYEQFLYGGIPGTTHIVVTPKESGMRKITDSLIGITGINSLQIISEGNEGNFWLGQDFVSAENIEQYQEQMQQWGQSLAVGADILLWSCYTALGTQGDILLASIANATGADVAGSTNLTGNGQLGGDWVLEKQLGEINSTLGIDSQILENYQNTFLLYTVTNNNDNGAGSLREQINTANGTLFVADEIRFAQSFTILLNSELMIASNGGDLTINGGTNQIILDGQNNTRVLRIQGTGGSPNVTLENLTIRNGNATTGPGGGILDQSPGTLTINNSIITNNVTGGMYSGGGISSIGNAIITNSTISNNTATGNAGGGIDMSGTLTITNSTISNNTSTNSSGGGVHIGGTVTVNNSTFSNNVANSDGGGIAATTATISSSTISQNRSLSNGGGGVSAVNIAVNNSTVSNNSAALTGGGISGITPTSNITINNSTVSGNFAAIRGGGVHSANSLAITNSTISGNSANFFGGGILSLGDMTINFSTITNNLADANNSGTGDGGGIYNNDGARALTIRHSIIAGNFDSPGNSGTGSIHPDWGGNFGINQVFEYNLIGNTSGLTGVNLGNTNILNQDPKLAPLGNYGGATQTHALLPGSPAINAGGNLGGILTDQRGQPRGVPDLGSFEVNAALSLTTTPPQVAGNIVSTTIVLRNLGPDAIGNIIQTITLQNIANLVGFVPSYGTYDPLTGIWQIPQLDGNFDLLPQGNEVTLTLRFLLPTPPPDSPVSVPLPDQIVLFTLEPPTFRGNSLNLNDPIVRDFVLSLSTFKDRVNSDVPVQNQRNVIEVTDSVQNLDEVVASEFKDHFNIPDDELESITLDQAQSKLKEIEEVTGIRPALIYAFFRPVTVEGGGEELSEGSILWQFTEAGFNTNRDQFISVSDTEQPTDQLELVLVTQTGDVLRYYVPEATRGRVMEAVDELNRMVKTVSRRDRYLSSAQKLYDWLIKPLDKDLQKLGIANLSFIMDSGLRTFPLAVLHDGDGFLIERYSVGQMPSLALTNTDYQDLRSFDVLAMGADRFERLPRLPGVSAELELISEEVWQGTAFLNEAFTLENLQKNRSQGVYPLIHLATHAEFNPGRLQDSFIQFWDESLTLDRWRDLTLHEPPVELLILSACRTGLGDKSVELGFAGITVASGVKSAIGSLWYVSDWGTLALMTMLYDRLHHAPIKADALRQAQLAMLEGRVRMEGGELVIGDERFPLPTGLENVGDSRSEKLPDRIFDHPYYWSGFTLIGNPW</sequence>
<dbReference type="InterPro" id="IPR001434">
    <property type="entry name" value="OmcB-like_DUF11"/>
</dbReference>
<dbReference type="SMART" id="SM00710">
    <property type="entry name" value="PbH1"/>
    <property type="match status" value="8"/>
</dbReference>
<dbReference type="EMBL" id="JAIHOM010000023">
    <property type="protein sequence ID" value="MCW6035928.1"/>
    <property type="molecule type" value="Genomic_DNA"/>
</dbReference>
<gene>
    <name evidence="2" type="ORF">K4A83_06530</name>
</gene>
<dbReference type="SMART" id="SM00912">
    <property type="entry name" value="Haemagg_act"/>
    <property type="match status" value="1"/>
</dbReference>
<keyword evidence="3" id="KW-1185">Reference proteome</keyword>
<dbReference type="NCBIfam" id="NF041518">
    <property type="entry name" value="choice_anch_Q"/>
    <property type="match status" value="1"/>
</dbReference>
<evidence type="ECO:0000313" key="2">
    <source>
        <dbReference type="EMBL" id="MCW6035928.1"/>
    </source>
</evidence>
<dbReference type="RefSeq" id="WP_265263649.1">
    <property type="nucleotide sequence ID" value="NZ_JAIHOM010000023.1"/>
</dbReference>
<organism evidence="2 3">
    <name type="scientific">Spirulina subsalsa FACHB-351</name>
    <dbReference type="NCBI Taxonomy" id="234711"/>
    <lineage>
        <taxon>Bacteria</taxon>
        <taxon>Bacillati</taxon>
        <taxon>Cyanobacteriota</taxon>
        <taxon>Cyanophyceae</taxon>
        <taxon>Spirulinales</taxon>
        <taxon>Spirulinaceae</taxon>
        <taxon>Spirulina</taxon>
    </lineage>
</organism>